<evidence type="ECO:0000313" key="3">
    <source>
        <dbReference type="Proteomes" id="UP000077248"/>
    </source>
</evidence>
<reference evidence="2 3" key="1">
    <citation type="submission" date="2016-05" db="EMBL/GenBank/DDBJ databases">
        <title>Comparative analysis of secretome profiles of manganese(II)-oxidizing ascomycete fungi.</title>
        <authorList>
            <consortium name="DOE Joint Genome Institute"/>
            <person name="Zeiner C.A."/>
            <person name="Purvine S.O."/>
            <person name="Zink E.M."/>
            <person name="Wu S."/>
            <person name="Pasa-Tolic L."/>
            <person name="Chaput D.L."/>
            <person name="Haridas S."/>
            <person name="Grigoriev I.V."/>
            <person name="Santelli C.M."/>
            <person name="Hansel C.M."/>
        </authorList>
    </citation>
    <scope>NUCLEOTIDE SEQUENCE [LARGE SCALE GENOMIC DNA]</scope>
    <source>
        <strain evidence="2 3">SRC1lrK2f</strain>
    </source>
</reference>
<dbReference type="KEGG" id="aalt:CC77DRAFT_1059662"/>
<keyword evidence="3" id="KW-1185">Reference proteome</keyword>
<dbReference type="SMART" id="SM00225">
    <property type="entry name" value="BTB"/>
    <property type="match status" value="1"/>
</dbReference>
<name>A0A177DSM3_ALTAL</name>
<proteinExistence type="predicted"/>
<dbReference type="PROSITE" id="PS50097">
    <property type="entry name" value="BTB"/>
    <property type="match status" value="1"/>
</dbReference>
<dbReference type="InterPro" id="IPR011333">
    <property type="entry name" value="SKP1/BTB/POZ_sf"/>
</dbReference>
<feature type="domain" description="BTB" evidence="1">
    <location>
        <begin position="18"/>
        <end position="89"/>
    </location>
</feature>
<dbReference type="PANTHER" id="PTHR47843:SF5">
    <property type="entry name" value="BTB_POZ DOMAIN PROTEIN"/>
    <property type="match status" value="1"/>
</dbReference>
<organism evidence="2 3">
    <name type="scientific">Alternaria alternata</name>
    <name type="common">Alternaria rot fungus</name>
    <name type="synonym">Torula alternata</name>
    <dbReference type="NCBI Taxonomy" id="5599"/>
    <lineage>
        <taxon>Eukaryota</taxon>
        <taxon>Fungi</taxon>
        <taxon>Dikarya</taxon>
        <taxon>Ascomycota</taxon>
        <taxon>Pezizomycotina</taxon>
        <taxon>Dothideomycetes</taxon>
        <taxon>Pleosporomycetidae</taxon>
        <taxon>Pleosporales</taxon>
        <taxon>Pleosporineae</taxon>
        <taxon>Pleosporaceae</taxon>
        <taxon>Alternaria</taxon>
        <taxon>Alternaria sect. Alternaria</taxon>
        <taxon>Alternaria alternata complex</taxon>
    </lineage>
</organism>
<accession>A0A177DSM3</accession>
<evidence type="ECO:0000259" key="1">
    <source>
        <dbReference type="PROSITE" id="PS50097"/>
    </source>
</evidence>
<dbReference type="InterPro" id="IPR000210">
    <property type="entry name" value="BTB/POZ_dom"/>
</dbReference>
<dbReference type="OMA" id="HITGAYN"/>
<dbReference type="AlphaFoldDB" id="A0A177DSM3"/>
<dbReference type="Gene3D" id="3.30.710.10">
    <property type="entry name" value="Potassium Channel Kv1.1, Chain A"/>
    <property type="match status" value="1"/>
</dbReference>
<dbReference type="CDD" id="cd18186">
    <property type="entry name" value="BTB_POZ_ZBTB_KLHL-like"/>
    <property type="match status" value="1"/>
</dbReference>
<evidence type="ECO:0000313" key="2">
    <source>
        <dbReference type="EMBL" id="OAG22783.1"/>
    </source>
</evidence>
<dbReference type="SUPFAM" id="SSF54695">
    <property type="entry name" value="POZ domain"/>
    <property type="match status" value="1"/>
</dbReference>
<dbReference type="RefSeq" id="XP_018388204.1">
    <property type="nucleotide sequence ID" value="XM_018528265.1"/>
</dbReference>
<dbReference type="Proteomes" id="UP000077248">
    <property type="component" value="Unassembled WGS sequence"/>
</dbReference>
<dbReference type="Pfam" id="PF00651">
    <property type="entry name" value="BTB"/>
    <property type="match status" value="1"/>
</dbReference>
<sequence>MSGSTRAAAKMFNNPTLSDVKIKQVYEGKMREYHAHKAVLCLASGYFLNAFTGSFKEASESTIELHEDKPEYFDFLLKFIYTGIYDKDEIVRLAGSDDCKCVLIPIGIYAVADKYDVAQIYEPAAEDIKAVLMNAVKDRKDILTTSIKAHYGTEVKADGPMGRLITAVIFEHHNDLLDTEDFETWLLAYPTFAADVALHFQRGKIGGKDRAKCVKCLKKIVEIDVMGKINHAFFCPYCCSHQYLPVSK</sequence>
<protein>
    <recommendedName>
        <fullName evidence="1">BTB domain-containing protein</fullName>
    </recommendedName>
</protein>
<dbReference type="PANTHER" id="PTHR47843">
    <property type="entry name" value="BTB DOMAIN-CONTAINING PROTEIN-RELATED"/>
    <property type="match status" value="1"/>
</dbReference>
<dbReference type="GeneID" id="29113859"/>
<gene>
    <name evidence="2" type="ORF">CC77DRAFT_1059662</name>
</gene>
<dbReference type="VEuPathDB" id="FungiDB:CC77DRAFT_1059662"/>
<dbReference type="EMBL" id="KV441474">
    <property type="protein sequence ID" value="OAG22783.1"/>
    <property type="molecule type" value="Genomic_DNA"/>
</dbReference>